<dbReference type="EMBL" id="CP060438">
    <property type="protein sequence ID" value="QPM92467.1"/>
    <property type="molecule type" value="Genomic_DNA"/>
</dbReference>
<keyword evidence="3" id="KW-1185">Reference proteome</keyword>
<dbReference type="Proteomes" id="UP000283786">
    <property type="component" value="Plasmid p111"/>
</dbReference>
<keyword evidence="2" id="KW-0614">Plasmid</keyword>
<sequence length="84" mass="9110">MLSCKDVAERASTLIDGDLGLLEWLQMRFHLMMCKGCGAFIRQMRVTRDLTDAATGPDPATATGDDPAVTSILARLRDARQAGD</sequence>
<proteinExistence type="predicted"/>
<feature type="domain" description="Putative zinc-finger" evidence="1">
    <location>
        <begin position="4"/>
        <end position="37"/>
    </location>
</feature>
<evidence type="ECO:0000313" key="2">
    <source>
        <dbReference type="EMBL" id="QPM92467.1"/>
    </source>
</evidence>
<dbReference type="InterPro" id="IPR027383">
    <property type="entry name" value="Znf_put"/>
</dbReference>
<dbReference type="Pfam" id="PF13490">
    <property type="entry name" value="zf-HC2"/>
    <property type="match status" value="1"/>
</dbReference>
<gene>
    <name evidence="2" type="ORF">PSAL_037310</name>
</gene>
<organism evidence="2 3">
    <name type="scientific">Pseudooceanicola algae</name>
    <dbReference type="NCBI Taxonomy" id="1537215"/>
    <lineage>
        <taxon>Bacteria</taxon>
        <taxon>Pseudomonadati</taxon>
        <taxon>Pseudomonadota</taxon>
        <taxon>Alphaproteobacteria</taxon>
        <taxon>Rhodobacterales</taxon>
        <taxon>Paracoccaceae</taxon>
        <taxon>Pseudooceanicola</taxon>
    </lineage>
</organism>
<name>A0A418SBM3_9RHOB</name>
<reference evidence="2 3" key="1">
    <citation type="submission" date="2020-08" db="EMBL/GenBank/DDBJ databases">
        <title>Genome sequence of Rhodobacteraceae bacterium Lw-13e.</title>
        <authorList>
            <person name="Poehlein A."/>
            <person name="Wolter L."/>
            <person name="Daniel R."/>
            <person name="Brinkhoff T."/>
        </authorList>
    </citation>
    <scope>NUCLEOTIDE SEQUENCE [LARGE SCALE GENOMIC DNA]</scope>
    <source>
        <strain evidence="2 3">Lw-13e</strain>
        <plasmid evidence="2 3">p111</plasmid>
    </source>
</reference>
<protein>
    <recommendedName>
        <fullName evidence="1">Putative zinc-finger domain-containing protein</fullName>
    </recommendedName>
</protein>
<dbReference type="KEGG" id="palw:PSAL_037310"/>
<dbReference type="AlphaFoldDB" id="A0A418SBM3"/>
<accession>A0A418SBM3</accession>
<evidence type="ECO:0000313" key="3">
    <source>
        <dbReference type="Proteomes" id="UP000283786"/>
    </source>
</evidence>
<evidence type="ECO:0000259" key="1">
    <source>
        <dbReference type="Pfam" id="PF13490"/>
    </source>
</evidence>
<geneLocation type="plasmid" evidence="2 3">
    <name>p111</name>
</geneLocation>